<dbReference type="STRING" id="455432.AWN90_35045"/>
<accession>A0A164MY64</accession>
<dbReference type="NCBIfam" id="NF033638">
    <property type="entry name" value="RNase_AS"/>
    <property type="match status" value="1"/>
</dbReference>
<dbReference type="GO" id="GO:0003676">
    <property type="term" value="F:nucleic acid binding"/>
    <property type="evidence" value="ECO:0007669"/>
    <property type="project" value="InterPro"/>
</dbReference>
<dbReference type="GO" id="GO:0000287">
    <property type="term" value="F:magnesium ion binding"/>
    <property type="evidence" value="ECO:0007669"/>
    <property type="project" value="InterPro"/>
</dbReference>
<sequence length="198" mass="22814">MRYFYDCEFVEDGITIDLISIGVVCEDGREYYAVSTEFDPDRAGPWVRRHVLPKLPEPSSPLWRSRERIREDLYAFLVPRPTVEPQLWAWVSAYDHVALCQLWGSMVDLPTALPRYTNELRQHWDMAGISWPWFPGRGRRRGRGDRVAPGHGDRVMLGLFPFSWFRRAFGRDQLAMVSGTRSASGRGPEGTPFLRLAA</sequence>
<name>A0A164MY64_9NOCA</name>
<dbReference type="InterPro" id="IPR030853">
    <property type="entry name" value="3_5_Exoribonuc_actinobac"/>
</dbReference>
<dbReference type="Gene3D" id="3.30.420.10">
    <property type="entry name" value="Ribonuclease H-like superfamily/Ribonuclease H"/>
    <property type="match status" value="1"/>
</dbReference>
<dbReference type="Proteomes" id="UP000076512">
    <property type="component" value="Unassembled WGS sequence"/>
</dbReference>
<dbReference type="EMBL" id="LWGR01000007">
    <property type="protein sequence ID" value="KZM73776.1"/>
    <property type="molecule type" value="Genomic_DNA"/>
</dbReference>
<organism evidence="3 4">
    <name type="scientific">Nocardia terpenica</name>
    <dbReference type="NCBI Taxonomy" id="455432"/>
    <lineage>
        <taxon>Bacteria</taxon>
        <taxon>Bacillati</taxon>
        <taxon>Actinomycetota</taxon>
        <taxon>Actinomycetes</taxon>
        <taxon>Mycobacteriales</taxon>
        <taxon>Nocardiaceae</taxon>
        <taxon>Nocardia</taxon>
    </lineage>
</organism>
<keyword evidence="4" id="KW-1185">Reference proteome</keyword>
<gene>
    <name evidence="3" type="ORF">AWN90_35045</name>
</gene>
<evidence type="ECO:0000259" key="2">
    <source>
        <dbReference type="Pfam" id="PF16473"/>
    </source>
</evidence>
<evidence type="ECO:0000313" key="4">
    <source>
        <dbReference type="Proteomes" id="UP000076512"/>
    </source>
</evidence>
<dbReference type="InterPro" id="IPR033390">
    <property type="entry name" value="Rv2179c-like"/>
</dbReference>
<evidence type="ECO:0000256" key="1">
    <source>
        <dbReference type="SAM" id="MobiDB-lite"/>
    </source>
</evidence>
<dbReference type="AlphaFoldDB" id="A0A164MY64"/>
<feature type="region of interest" description="Disordered" evidence="1">
    <location>
        <begin position="179"/>
        <end position="198"/>
    </location>
</feature>
<reference evidence="3 4" key="1">
    <citation type="submission" date="2016-04" db="EMBL/GenBank/DDBJ databases">
        <authorList>
            <person name="Evans L.H."/>
            <person name="Alamgir A."/>
            <person name="Owens N."/>
            <person name="Weber N.D."/>
            <person name="Virtaneva K."/>
            <person name="Barbian K."/>
            <person name="Babar A."/>
            <person name="Rosenke K."/>
        </authorList>
    </citation>
    <scope>NUCLEOTIDE SEQUENCE [LARGE SCALE GENOMIC DNA]</scope>
    <source>
        <strain evidence="3 4">IFM 0406</strain>
    </source>
</reference>
<dbReference type="Pfam" id="PF16473">
    <property type="entry name" value="Rv2179c-like"/>
    <property type="match status" value="1"/>
</dbReference>
<dbReference type="GO" id="GO:0008408">
    <property type="term" value="F:3'-5' exonuclease activity"/>
    <property type="evidence" value="ECO:0007669"/>
    <property type="project" value="InterPro"/>
</dbReference>
<protein>
    <recommendedName>
        <fullName evidence="2">3'-5' exoribonuclease Rv2179c-like domain-containing protein</fullName>
    </recommendedName>
</protein>
<feature type="domain" description="3'-5' exoribonuclease Rv2179c-like" evidence="2">
    <location>
        <begin position="2"/>
        <end position="106"/>
    </location>
</feature>
<comment type="caution">
    <text evidence="3">The sequence shown here is derived from an EMBL/GenBank/DDBJ whole genome shotgun (WGS) entry which is preliminary data.</text>
</comment>
<dbReference type="InterPro" id="IPR036397">
    <property type="entry name" value="RNaseH_sf"/>
</dbReference>
<proteinExistence type="predicted"/>
<evidence type="ECO:0000313" key="3">
    <source>
        <dbReference type="EMBL" id="KZM73776.1"/>
    </source>
</evidence>